<evidence type="ECO:0000256" key="4">
    <source>
        <dbReference type="ARBA" id="ARBA00022679"/>
    </source>
</evidence>
<name>A2E6K5_TRIV3</name>
<evidence type="ECO:0000256" key="12">
    <source>
        <dbReference type="ARBA" id="ARBA00023137"/>
    </source>
</evidence>
<dbReference type="GO" id="GO:0004714">
    <property type="term" value="F:transmembrane receptor protein tyrosine kinase activity"/>
    <property type="evidence" value="ECO:0007669"/>
    <property type="project" value="UniProtKB-EC"/>
</dbReference>
<evidence type="ECO:0000256" key="14">
    <source>
        <dbReference type="ARBA" id="ARBA00023170"/>
    </source>
</evidence>
<dbReference type="GO" id="GO:0005886">
    <property type="term" value="C:plasma membrane"/>
    <property type="evidence" value="ECO:0007669"/>
    <property type="project" value="UniProtKB-SubCell"/>
</dbReference>
<evidence type="ECO:0000256" key="9">
    <source>
        <dbReference type="ARBA" id="ARBA00022840"/>
    </source>
</evidence>
<evidence type="ECO:0000256" key="6">
    <source>
        <dbReference type="ARBA" id="ARBA00022729"/>
    </source>
</evidence>
<evidence type="ECO:0000256" key="15">
    <source>
        <dbReference type="ARBA" id="ARBA00023180"/>
    </source>
</evidence>
<dbReference type="AlphaFoldDB" id="A2E6K5"/>
<dbReference type="VEuPathDB" id="TrichDB:TVAG_488120"/>
<accession>A2E6K5</accession>
<keyword evidence="10" id="KW-1133">Transmembrane helix</keyword>
<dbReference type="Pfam" id="PF12810">
    <property type="entry name" value="ALK_LTK_GRD"/>
    <property type="match status" value="1"/>
</dbReference>
<reference evidence="17" key="2">
    <citation type="journal article" date="2007" name="Science">
        <title>Draft genome sequence of the sexually transmitted pathogen Trichomonas vaginalis.</title>
        <authorList>
            <person name="Carlton J.M."/>
            <person name="Hirt R.P."/>
            <person name="Silva J.C."/>
            <person name="Delcher A.L."/>
            <person name="Schatz M."/>
            <person name="Zhao Q."/>
            <person name="Wortman J.R."/>
            <person name="Bidwell S.L."/>
            <person name="Alsmark U.C.M."/>
            <person name="Besteiro S."/>
            <person name="Sicheritz-Ponten T."/>
            <person name="Noel C.J."/>
            <person name="Dacks J.B."/>
            <person name="Foster P.G."/>
            <person name="Simillion C."/>
            <person name="Van de Peer Y."/>
            <person name="Miranda-Saavedra D."/>
            <person name="Barton G.J."/>
            <person name="Westrop G.D."/>
            <person name="Mueller S."/>
            <person name="Dessi D."/>
            <person name="Fiori P.L."/>
            <person name="Ren Q."/>
            <person name="Paulsen I."/>
            <person name="Zhang H."/>
            <person name="Bastida-Corcuera F.D."/>
            <person name="Simoes-Barbosa A."/>
            <person name="Brown M.T."/>
            <person name="Hayes R.D."/>
            <person name="Mukherjee M."/>
            <person name="Okumura C.Y."/>
            <person name="Schneider R."/>
            <person name="Smith A.J."/>
            <person name="Vanacova S."/>
            <person name="Villalvazo M."/>
            <person name="Haas B.J."/>
            <person name="Pertea M."/>
            <person name="Feldblyum T.V."/>
            <person name="Utterback T.R."/>
            <person name="Shu C.L."/>
            <person name="Osoegawa K."/>
            <person name="de Jong P.J."/>
            <person name="Hrdy I."/>
            <person name="Horvathova L."/>
            <person name="Zubacova Z."/>
            <person name="Dolezal P."/>
            <person name="Malik S.B."/>
            <person name="Logsdon J.M. Jr."/>
            <person name="Henze K."/>
            <person name="Gupta A."/>
            <person name="Wang C.C."/>
            <person name="Dunne R.L."/>
            <person name="Upcroft J.A."/>
            <person name="Upcroft P."/>
            <person name="White O."/>
            <person name="Salzberg S.L."/>
            <person name="Tang P."/>
            <person name="Chiu C.-H."/>
            <person name="Lee Y.-S."/>
            <person name="Embley T.M."/>
            <person name="Coombs G.H."/>
            <person name="Mottram J.C."/>
            <person name="Tachezy J."/>
            <person name="Fraser-Liggett C.M."/>
            <person name="Johnson P.J."/>
        </authorList>
    </citation>
    <scope>NUCLEOTIDE SEQUENCE [LARGE SCALE GENOMIC DNA]</scope>
    <source>
        <strain evidence="17">G3</strain>
    </source>
</reference>
<evidence type="ECO:0000256" key="11">
    <source>
        <dbReference type="ARBA" id="ARBA00023136"/>
    </source>
</evidence>
<dbReference type="InParanoid" id="A2E6K5"/>
<dbReference type="Proteomes" id="UP000001542">
    <property type="component" value="Unassembled WGS sequence"/>
</dbReference>
<keyword evidence="6" id="KW-0732">Signal</keyword>
<dbReference type="SMR" id="A2E6K5"/>
<dbReference type="RefSeq" id="XP_001323933.1">
    <property type="nucleotide sequence ID" value="XM_001323898.1"/>
</dbReference>
<evidence type="ECO:0000259" key="16">
    <source>
        <dbReference type="Pfam" id="PF12810"/>
    </source>
</evidence>
<gene>
    <name evidence="17" type="ORF">TVAG_488120</name>
</gene>
<protein>
    <recommendedName>
        <fullName evidence="2">receptor protein-tyrosine kinase</fullName>
        <ecNumber evidence="2">2.7.10.1</ecNumber>
    </recommendedName>
</protein>
<keyword evidence="7" id="KW-0547">Nucleotide-binding</keyword>
<evidence type="ECO:0000256" key="1">
    <source>
        <dbReference type="ARBA" id="ARBA00004251"/>
    </source>
</evidence>
<dbReference type="EC" id="2.7.10.1" evidence="2"/>
<keyword evidence="4" id="KW-0808">Transferase</keyword>
<evidence type="ECO:0000313" key="18">
    <source>
        <dbReference type="Proteomes" id="UP000001542"/>
    </source>
</evidence>
<dbReference type="KEGG" id="tva:4769668"/>
<dbReference type="GO" id="GO:0005524">
    <property type="term" value="F:ATP binding"/>
    <property type="evidence" value="ECO:0007669"/>
    <property type="project" value="UniProtKB-KW"/>
</dbReference>
<keyword evidence="8" id="KW-0418">Kinase</keyword>
<keyword evidence="14" id="KW-0675">Receptor</keyword>
<reference evidence="17" key="1">
    <citation type="submission" date="2006-10" db="EMBL/GenBank/DDBJ databases">
        <authorList>
            <person name="Amadeo P."/>
            <person name="Zhao Q."/>
            <person name="Wortman J."/>
            <person name="Fraser-Liggett C."/>
            <person name="Carlton J."/>
        </authorList>
    </citation>
    <scope>NUCLEOTIDE SEQUENCE</scope>
    <source>
        <strain evidence="17">G3</strain>
    </source>
</reference>
<evidence type="ECO:0000256" key="10">
    <source>
        <dbReference type="ARBA" id="ARBA00022989"/>
    </source>
</evidence>
<feature type="domain" description="ALK/LTK-like glycine-rich" evidence="16">
    <location>
        <begin position="12"/>
        <end position="143"/>
    </location>
</feature>
<evidence type="ECO:0000256" key="3">
    <source>
        <dbReference type="ARBA" id="ARBA00022475"/>
    </source>
</evidence>
<keyword evidence="13" id="KW-1015">Disulfide bond</keyword>
<dbReference type="VEuPathDB" id="TrichDB:TVAGG3_0974780"/>
<evidence type="ECO:0000256" key="8">
    <source>
        <dbReference type="ARBA" id="ARBA00022777"/>
    </source>
</evidence>
<dbReference type="InterPro" id="IPR055163">
    <property type="entry name" value="ALK/LTK-like_GRD"/>
</dbReference>
<keyword evidence="15" id="KW-0325">Glycoprotein</keyword>
<comment type="subcellular location">
    <subcellularLocation>
        <location evidence="1">Cell membrane</location>
        <topology evidence="1">Single-pass type I membrane protein</topology>
    </subcellularLocation>
</comment>
<keyword evidence="9" id="KW-0067">ATP-binding</keyword>
<keyword evidence="5" id="KW-0812">Transmembrane</keyword>
<evidence type="ECO:0000256" key="7">
    <source>
        <dbReference type="ARBA" id="ARBA00022741"/>
    </source>
</evidence>
<proteinExistence type="predicted"/>
<organism evidence="17 18">
    <name type="scientific">Trichomonas vaginalis (strain ATCC PRA-98 / G3)</name>
    <dbReference type="NCBI Taxonomy" id="412133"/>
    <lineage>
        <taxon>Eukaryota</taxon>
        <taxon>Metamonada</taxon>
        <taxon>Parabasalia</taxon>
        <taxon>Trichomonadida</taxon>
        <taxon>Trichomonadidae</taxon>
        <taxon>Trichomonas</taxon>
    </lineage>
</organism>
<evidence type="ECO:0000256" key="5">
    <source>
        <dbReference type="ARBA" id="ARBA00022692"/>
    </source>
</evidence>
<dbReference type="EMBL" id="DS113314">
    <property type="protein sequence ID" value="EAY11710.1"/>
    <property type="molecule type" value="Genomic_DNA"/>
</dbReference>
<keyword evidence="12" id="KW-0829">Tyrosine-protein kinase</keyword>
<evidence type="ECO:0000256" key="2">
    <source>
        <dbReference type="ARBA" id="ARBA00011902"/>
    </source>
</evidence>
<evidence type="ECO:0000313" key="17">
    <source>
        <dbReference type="EMBL" id="EAY11710.1"/>
    </source>
</evidence>
<sequence length="215" mass="22466">MDFSYTGRSQVQSLDPGYYKLEVWGAHGGSTPGNNIAFIGGQGGYSVGYLNLTETMTVYVRVGGVGKGVNNDWAEGGYNGGGCAWGRASSPGNGGGGGTDIRINEDDIYSRVIVAGGGGGGGREDDGGFGGGLTGGGSNQVNKLHHQVEVLSFKEHILHIMEVLEGEVGTVEVLQVALKQSLKQAQPLFILVKVVEVAVMFTMNQQQKTIQVDAN</sequence>
<keyword evidence="11" id="KW-0472">Membrane</keyword>
<evidence type="ECO:0000256" key="13">
    <source>
        <dbReference type="ARBA" id="ARBA00023157"/>
    </source>
</evidence>
<keyword evidence="3" id="KW-1003">Cell membrane</keyword>
<keyword evidence="18" id="KW-1185">Reference proteome</keyword>